<feature type="compositionally biased region" description="Low complexity" evidence="1">
    <location>
        <begin position="247"/>
        <end position="260"/>
    </location>
</feature>
<evidence type="ECO:0000313" key="6">
    <source>
        <dbReference type="EMBL" id="OTA03411.1"/>
    </source>
</evidence>
<feature type="chain" id="PRO_5013803215" description="Integral membrane protein" evidence="3">
    <location>
        <begin position="27"/>
        <end position="594"/>
    </location>
</feature>
<feature type="transmembrane region" description="Helical" evidence="2">
    <location>
        <begin position="362"/>
        <end position="384"/>
    </location>
</feature>
<keyword evidence="7" id="KW-1185">Reference proteome</keyword>
<gene>
    <name evidence="6" type="ORF">A9Z42_0038570</name>
</gene>
<feature type="transmembrane region" description="Helical" evidence="2">
    <location>
        <begin position="522"/>
        <end position="543"/>
    </location>
</feature>
<dbReference type="Pfam" id="PF10348">
    <property type="entry name" value="DUF2427"/>
    <property type="match status" value="1"/>
</dbReference>
<feature type="domain" description="Protein YTP1-like C-terminal" evidence="5">
    <location>
        <begin position="295"/>
        <end position="578"/>
    </location>
</feature>
<feature type="compositionally biased region" description="Basic and acidic residues" evidence="1">
    <location>
        <begin position="222"/>
        <end position="238"/>
    </location>
</feature>
<dbReference type="InterPro" id="IPR018825">
    <property type="entry name" value="DUF2427"/>
</dbReference>
<feature type="transmembrane region" description="Helical" evidence="2">
    <location>
        <begin position="404"/>
        <end position="423"/>
    </location>
</feature>
<protein>
    <recommendedName>
        <fullName evidence="8">Integral membrane protein</fullName>
    </recommendedName>
</protein>
<evidence type="ECO:0008006" key="8">
    <source>
        <dbReference type="Google" id="ProtNLM"/>
    </source>
</evidence>
<organism evidence="6 7">
    <name type="scientific">Trichoderma parareesei</name>
    <name type="common">Filamentous fungus</name>
    <dbReference type="NCBI Taxonomy" id="858221"/>
    <lineage>
        <taxon>Eukaryota</taxon>
        <taxon>Fungi</taxon>
        <taxon>Dikarya</taxon>
        <taxon>Ascomycota</taxon>
        <taxon>Pezizomycotina</taxon>
        <taxon>Sordariomycetes</taxon>
        <taxon>Hypocreomycetidae</taxon>
        <taxon>Hypocreales</taxon>
        <taxon>Hypocreaceae</taxon>
        <taxon>Trichoderma</taxon>
    </lineage>
</organism>
<evidence type="ECO:0000313" key="7">
    <source>
        <dbReference type="Proteomes" id="UP000219286"/>
    </source>
</evidence>
<proteinExistence type="predicted"/>
<dbReference type="OrthoDB" id="4005299at2759"/>
<feature type="signal peptide" evidence="3">
    <location>
        <begin position="1"/>
        <end position="26"/>
    </location>
</feature>
<dbReference type="Proteomes" id="UP000219286">
    <property type="component" value="Unassembled WGS sequence"/>
</dbReference>
<dbReference type="EMBL" id="LFMI01000406">
    <property type="protein sequence ID" value="OTA03411.1"/>
    <property type="molecule type" value="Genomic_DNA"/>
</dbReference>
<feature type="transmembrane region" description="Helical" evidence="2">
    <location>
        <begin position="67"/>
        <end position="86"/>
    </location>
</feature>
<feature type="transmembrane region" description="Helical" evidence="2">
    <location>
        <begin position="555"/>
        <end position="577"/>
    </location>
</feature>
<name>A0A2H2ZTP5_TRIPA</name>
<keyword evidence="3" id="KW-0732">Signal</keyword>
<dbReference type="PANTHER" id="PTHR31685:SF3">
    <property type="entry name" value="INTEGRAL MEMBRANE PROTEIN (AFU_ORTHOLOGUE AFUA_6G12730)"/>
    <property type="match status" value="1"/>
</dbReference>
<reference evidence="6 7" key="1">
    <citation type="journal article" date="2015" name="Genome Announc.">
        <title>Genome sequence and annotation of Trichoderma parareesei, the ancestor of the cellulase producer Trichoderma reesei.</title>
        <authorList>
            <person name="Yang D."/>
            <person name="Pomraning K."/>
            <person name="Kopchinskiy A."/>
            <person name="Karimi Aghcheh R."/>
            <person name="Atanasova L."/>
            <person name="Chenthamara K."/>
            <person name="Baker S.E."/>
            <person name="Zhang R."/>
            <person name="Shen Q."/>
            <person name="Freitag M."/>
            <person name="Kubicek C.P."/>
            <person name="Druzhinina I.S."/>
        </authorList>
    </citation>
    <scope>NUCLEOTIDE SEQUENCE [LARGE SCALE GENOMIC DNA]</scope>
    <source>
        <strain evidence="6 7">CBS 125925</strain>
    </source>
</reference>
<feature type="region of interest" description="Disordered" evidence="1">
    <location>
        <begin position="220"/>
        <end position="261"/>
    </location>
</feature>
<dbReference type="InterPro" id="IPR018827">
    <property type="entry name" value="YTP1_C"/>
</dbReference>
<dbReference type="PANTHER" id="PTHR31685">
    <property type="entry name" value="INTEGRAL MEMBRANE PROTEIN (AFU_ORTHOLOGUE AFUA_6G12730)-RELATED"/>
    <property type="match status" value="1"/>
</dbReference>
<dbReference type="AlphaFoldDB" id="A0A2H2ZTP5"/>
<accession>A0A2H2ZTP5</accession>
<keyword evidence="2" id="KW-0472">Membrane</keyword>
<feature type="transmembrane region" description="Helical" evidence="2">
    <location>
        <begin position="137"/>
        <end position="154"/>
    </location>
</feature>
<keyword evidence="2" id="KW-1133">Transmembrane helix</keyword>
<dbReference type="Pfam" id="PF10355">
    <property type="entry name" value="Ytp1"/>
    <property type="match status" value="1"/>
</dbReference>
<feature type="transmembrane region" description="Helical" evidence="2">
    <location>
        <begin position="322"/>
        <end position="341"/>
    </location>
</feature>
<evidence type="ECO:0000259" key="4">
    <source>
        <dbReference type="Pfam" id="PF10348"/>
    </source>
</evidence>
<evidence type="ECO:0000259" key="5">
    <source>
        <dbReference type="Pfam" id="PF10355"/>
    </source>
</evidence>
<comment type="caution">
    <text evidence="6">The sequence shown here is derived from an EMBL/GenBank/DDBJ whole genome shotgun (WGS) entry which is preliminary data.</text>
</comment>
<feature type="domain" description="DUF2427" evidence="4">
    <location>
        <begin position="55"/>
        <end position="156"/>
    </location>
</feature>
<feature type="transmembrane region" description="Helical" evidence="2">
    <location>
        <begin position="98"/>
        <end position="117"/>
    </location>
</feature>
<evidence type="ECO:0000256" key="1">
    <source>
        <dbReference type="SAM" id="MobiDB-lite"/>
    </source>
</evidence>
<evidence type="ECO:0000256" key="2">
    <source>
        <dbReference type="SAM" id="Phobius"/>
    </source>
</evidence>
<evidence type="ECO:0000256" key="3">
    <source>
        <dbReference type="SAM" id="SignalP"/>
    </source>
</evidence>
<keyword evidence="2" id="KW-0812">Transmembrane</keyword>
<sequence length="594" mass="64836">MKLAAPGRLLASSAVLGLSLVLPVLADNSRRHGDEGMEGMEGMADMAPDQQDSEYPPTYFAHPEHAHVLYAHIALMTVAWVILLPIEEAVALSLAKSRYVLASQFVFLAVNALGLIVGTAYNAQTPDLYPHNAHHPIGWIVTWVVSAQVVVSLLRRVGGALTGAAPTNTAADQLAEERRAFIPLPSGRAASYFGHYRLSNDSGQGSEPTTESLRSNSFSTLADRDAQEPHPDKELHDDGGDDDELDGPAMPMPMQASPAPRSRTALMALKVVSSRVWKYIDFGYKTVDRIILPFGFIAYITGIATMGRLFEGTAIYSGLAHWIKGGIFFWMGLLTLGRWSGSFHEAGWAWNLRPQRKAGKRWTPSAEFVESALIFIYGSTNIFLEHLGSRDGVWTPSDLEHFSITVLFLGGGSIGMLVESTWLRSLLNTLVTSSQPTSADESAALEPPETYEFSINPVPALVILLLGKMMGGHSQETMTGTMVHKQWGNLLLGASLARMLTYVTLYLKPPKSVYPSRPPTELLASFGLVSGGIIFMYSAADTIKGMIHYNLEPMSLYTITLGFAGLFMSWELLVLALKGWATRKERNSQISAYA</sequence>
<feature type="transmembrane region" description="Helical" evidence="2">
    <location>
        <begin position="290"/>
        <end position="310"/>
    </location>
</feature>